<sequence length="361" mass="36557">MSTPGGGAGRDFSAGRAAQERLTEEARATASALIDWLGTRVEAPRATPPAGAGSRRSRLGMRPPQSPGPCSWCPVCALVAALRGEQPELTARLAEQASGLMMLLRLMVQAHQEPGHTHAHHAPPPPGGAARRADDGPPPGWPREWGPWDGWGGIPPDGPEPSRADPPRGGRDREDGVPTDPAVPVAPASAAGPTPESPSVDEVGGGEHVAEHEAEHEAEHGAERADRPAGRGAGRVEREPGPPAGARGRRPRRPAAGGPPGGRRVPIRRASPRSATFRDATPGTAGSAASAEPAGSPGPAPTASPTSPVAAAPRPAAEAAAPPGAATTGSEARPPVQRIAIRRPARGREHGADGPGGDASC</sequence>
<dbReference type="RefSeq" id="WP_345381819.1">
    <property type="nucleotide sequence ID" value="NZ_BAABHQ010000016.1"/>
</dbReference>
<feature type="compositionally biased region" description="Basic and acidic residues" evidence="1">
    <location>
        <begin position="208"/>
        <end position="240"/>
    </location>
</feature>
<accession>A0ABP9EWN4</accession>
<proteinExistence type="predicted"/>
<keyword evidence="3" id="KW-1185">Reference proteome</keyword>
<evidence type="ECO:0000313" key="3">
    <source>
        <dbReference type="Proteomes" id="UP001500457"/>
    </source>
</evidence>
<evidence type="ECO:0008006" key="4">
    <source>
        <dbReference type="Google" id="ProtNLM"/>
    </source>
</evidence>
<feature type="compositionally biased region" description="Low complexity" evidence="1">
    <location>
        <begin position="178"/>
        <end position="194"/>
    </location>
</feature>
<feature type="compositionally biased region" description="Basic and acidic residues" evidence="1">
    <location>
        <begin position="160"/>
        <end position="176"/>
    </location>
</feature>
<feature type="compositionally biased region" description="Low complexity" evidence="1">
    <location>
        <begin position="280"/>
        <end position="295"/>
    </location>
</feature>
<comment type="caution">
    <text evidence="2">The sequence shown here is derived from an EMBL/GenBank/DDBJ whole genome shotgun (WGS) entry which is preliminary data.</text>
</comment>
<evidence type="ECO:0000256" key="1">
    <source>
        <dbReference type="SAM" id="MobiDB-lite"/>
    </source>
</evidence>
<feature type="region of interest" description="Disordered" evidence="1">
    <location>
        <begin position="38"/>
        <end position="68"/>
    </location>
</feature>
<dbReference type="EMBL" id="BAABHQ010000016">
    <property type="protein sequence ID" value="GAA4888660.1"/>
    <property type="molecule type" value="Genomic_DNA"/>
</dbReference>
<name>A0ABP9EWN4_9PSEU</name>
<feature type="region of interest" description="Disordered" evidence="1">
    <location>
        <begin position="1"/>
        <end position="25"/>
    </location>
</feature>
<organism evidence="2 3">
    <name type="scientific">Actinomycetospora straminea</name>
    <dbReference type="NCBI Taxonomy" id="663607"/>
    <lineage>
        <taxon>Bacteria</taxon>
        <taxon>Bacillati</taxon>
        <taxon>Actinomycetota</taxon>
        <taxon>Actinomycetes</taxon>
        <taxon>Pseudonocardiales</taxon>
        <taxon>Pseudonocardiaceae</taxon>
        <taxon>Actinomycetospora</taxon>
    </lineage>
</organism>
<reference evidence="3" key="1">
    <citation type="journal article" date="2019" name="Int. J. Syst. Evol. Microbiol.">
        <title>The Global Catalogue of Microorganisms (GCM) 10K type strain sequencing project: providing services to taxonomists for standard genome sequencing and annotation.</title>
        <authorList>
            <consortium name="The Broad Institute Genomics Platform"/>
            <consortium name="The Broad Institute Genome Sequencing Center for Infectious Disease"/>
            <person name="Wu L."/>
            <person name="Ma J."/>
        </authorList>
    </citation>
    <scope>NUCLEOTIDE SEQUENCE [LARGE SCALE GENOMIC DNA]</scope>
    <source>
        <strain evidence="3">JCM 17983</strain>
    </source>
</reference>
<feature type="compositionally biased region" description="Low complexity" evidence="1">
    <location>
        <begin position="303"/>
        <end position="332"/>
    </location>
</feature>
<protein>
    <recommendedName>
        <fullName evidence="4">Syndecan 1</fullName>
    </recommendedName>
</protein>
<evidence type="ECO:0000313" key="2">
    <source>
        <dbReference type="EMBL" id="GAA4888660.1"/>
    </source>
</evidence>
<feature type="region of interest" description="Disordered" evidence="1">
    <location>
        <begin position="112"/>
        <end position="361"/>
    </location>
</feature>
<gene>
    <name evidence="2" type="ORF">GCM10023203_47220</name>
</gene>
<dbReference type="Proteomes" id="UP001500457">
    <property type="component" value="Unassembled WGS sequence"/>
</dbReference>